<reference evidence="2" key="1">
    <citation type="journal article" date="2025" name="Aquaculture">
        <title>Assessment of the bioflocculant production and safety properties of Metabacillus hrfriensis sp. nov. based on phenotypic and whole-genome sequencing analysis.</title>
        <authorList>
            <person name="Zhang R."/>
            <person name="Zhao Z."/>
            <person name="Luo L."/>
            <person name="Wang S."/>
            <person name="Guo K."/>
            <person name="Xu W."/>
        </authorList>
    </citation>
    <scope>NUCLEOTIDE SEQUENCE [LARGE SCALE GENOMIC DNA]</scope>
    <source>
        <strain evidence="2">CT-WN-B3</strain>
    </source>
</reference>
<evidence type="ECO:0000313" key="1">
    <source>
        <dbReference type="EMBL" id="WHZ59048.1"/>
    </source>
</evidence>
<protein>
    <submittedName>
        <fullName evidence="1">Uncharacterized protein</fullName>
    </submittedName>
</protein>
<evidence type="ECO:0000313" key="2">
    <source>
        <dbReference type="Proteomes" id="UP001226091"/>
    </source>
</evidence>
<accession>A0ACD4RFC3</accession>
<sequence>MLMIPKEKRNSIQLLISGSLEFHFELSFIYLHGDQIVHFIGTVHYLNEGTDEIRAVNRFNDIVLMQLTDLIAIYRVT</sequence>
<dbReference type="Proteomes" id="UP001226091">
    <property type="component" value="Chromosome"/>
</dbReference>
<name>A0ACD4RFC3_9BACI</name>
<keyword evidence="2" id="KW-1185">Reference proteome</keyword>
<proteinExistence type="predicted"/>
<organism evidence="1 2">
    <name type="scientific">Metabacillus hrfriensis</name>
    <dbReference type="NCBI Taxonomy" id="3048891"/>
    <lineage>
        <taxon>Bacteria</taxon>
        <taxon>Bacillati</taxon>
        <taxon>Bacillota</taxon>
        <taxon>Bacilli</taxon>
        <taxon>Bacillales</taxon>
        <taxon>Bacillaceae</taxon>
        <taxon>Metabacillus</taxon>
    </lineage>
</organism>
<dbReference type="EMBL" id="CP126116">
    <property type="protein sequence ID" value="WHZ59048.1"/>
    <property type="molecule type" value="Genomic_DNA"/>
</dbReference>
<gene>
    <name evidence="1" type="ORF">QLQ22_06845</name>
</gene>